<comment type="cofactor">
    <cofactor evidence="1">
        <name>Mg(2+)</name>
        <dbReference type="ChEBI" id="CHEBI:18420"/>
    </cofactor>
</comment>
<feature type="domain" description="Nudix hydrolase" evidence="4">
    <location>
        <begin position="13"/>
        <end position="148"/>
    </location>
</feature>
<evidence type="ECO:0000256" key="3">
    <source>
        <dbReference type="ARBA" id="ARBA00022842"/>
    </source>
</evidence>
<accession>A0ABX0ZV82</accession>
<comment type="caution">
    <text evidence="5">The sequence shown here is derived from an EMBL/GenBank/DDBJ whole genome shotgun (WGS) entry which is preliminary data.</text>
</comment>
<dbReference type="SUPFAM" id="SSF55811">
    <property type="entry name" value="Nudix"/>
    <property type="match status" value="1"/>
</dbReference>
<protein>
    <submittedName>
        <fullName evidence="5">NUDIX hydrolase</fullName>
    </submittedName>
</protein>
<name>A0ABX0ZV82_9ACTN</name>
<dbReference type="InterPro" id="IPR000086">
    <property type="entry name" value="NUDIX_hydrolase_dom"/>
</dbReference>
<dbReference type="PANTHER" id="PTHR43046">
    <property type="entry name" value="GDP-MANNOSE MANNOSYL HYDROLASE"/>
    <property type="match status" value="1"/>
</dbReference>
<organism evidence="5 6">
    <name type="scientific">Actinacidiphila epipremni</name>
    <dbReference type="NCBI Taxonomy" id="2053013"/>
    <lineage>
        <taxon>Bacteria</taxon>
        <taxon>Bacillati</taxon>
        <taxon>Actinomycetota</taxon>
        <taxon>Actinomycetes</taxon>
        <taxon>Kitasatosporales</taxon>
        <taxon>Streptomycetaceae</taxon>
        <taxon>Actinacidiphila</taxon>
    </lineage>
</organism>
<reference evidence="5 6" key="1">
    <citation type="submission" date="2020-03" db="EMBL/GenBank/DDBJ databases">
        <title>WGS of actinomycetes isolated from Thailand.</title>
        <authorList>
            <person name="Thawai C."/>
        </authorList>
    </citation>
    <scope>NUCLEOTIDE SEQUENCE [LARGE SCALE GENOMIC DNA]</scope>
    <source>
        <strain evidence="5 6">PRB2-1</strain>
    </source>
</reference>
<sequence length="168" mass="17986">MTTDYATYLASLPRILAGASMLFRSADGRILIVEPNYRDDGTWTLPGGTIESDLNETPRQAARRETAEEIGLDVEPGVLLAFEWSTAGGERPPSVNFLFDGGVLTDEQLAAIRLQEEELDSWKLVALDEADRYLYPRAALRIGAGLDALAAGTAPVELVDGHPAAGGA</sequence>
<evidence type="ECO:0000259" key="4">
    <source>
        <dbReference type="PROSITE" id="PS51462"/>
    </source>
</evidence>
<keyword evidence="6" id="KW-1185">Reference proteome</keyword>
<evidence type="ECO:0000256" key="1">
    <source>
        <dbReference type="ARBA" id="ARBA00001946"/>
    </source>
</evidence>
<dbReference type="GO" id="GO:0016787">
    <property type="term" value="F:hydrolase activity"/>
    <property type="evidence" value="ECO:0007669"/>
    <property type="project" value="UniProtKB-KW"/>
</dbReference>
<dbReference type="Gene3D" id="3.90.79.10">
    <property type="entry name" value="Nucleoside Triphosphate Pyrophosphohydrolase"/>
    <property type="match status" value="1"/>
</dbReference>
<keyword evidence="2 5" id="KW-0378">Hydrolase</keyword>
<dbReference type="CDD" id="cd18876">
    <property type="entry name" value="NUDIX_Hydrolase"/>
    <property type="match status" value="1"/>
</dbReference>
<dbReference type="PROSITE" id="PS51462">
    <property type="entry name" value="NUDIX"/>
    <property type="match status" value="1"/>
</dbReference>
<keyword evidence="3" id="KW-0460">Magnesium</keyword>
<dbReference type="Proteomes" id="UP000734511">
    <property type="component" value="Unassembled WGS sequence"/>
</dbReference>
<dbReference type="RefSeq" id="WP_167984360.1">
    <property type="nucleotide sequence ID" value="NZ_JAATEJ010000015.1"/>
</dbReference>
<evidence type="ECO:0000256" key="2">
    <source>
        <dbReference type="ARBA" id="ARBA00022801"/>
    </source>
</evidence>
<gene>
    <name evidence="5" type="ORF">HCN08_19185</name>
</gene>
<dbReference type="InterPro" id="IPR015797">
    <property type="entry name" value="NUDIX_hydrolase-like_dom_sf"/>
</dbReference>
<proteinExistence type="predicted"/>
<dbReference type="Pfam" id="PF00293">
    <property type="entry name" value="NUDIX"/>
    <property type="match status" value="1"/>
</dbReference>
<dbReference type="PANTHER" id="PTHR43046:SF12">
    <property type="entry name" value="GDP-MANNOSE MANNOSYL HYDROLASE"/>
    <property type="match status" value="1"/>
</dbReference>
<dbReference type="EMBL" id="JAATEJ010000015">
    <property type="protein sequence ID" value="NJP45508.1"/>
    <property type="molecule type" value="Genomic_DNA"/>
</dbReference>
<evidence type="ECO:0000313" key="6">
    <source>
        <dbReference type="Proteomes" id="UP000734511"/>
    </source>
</evidence>
<evidence type="ECO:0000313" key="5">
    <source>
        <dbReference type="EMBL" id="NJP45508.1"/>
    </source>
</evidence>